<protein>
    <submittedName>
        <fullName evidence="1">Uncharacterized protein</fullName>
    </submittedName>
</protein>
<dbReference type="EMBL" id="CAJJDP010000023">
    <property type="protein sequence ID" value="CAD8150415.1"/>
    <property type="molecule type" value="Genomic_DNA"/>
</dbReference>
<keyword evidence="2" id="KW-1185">Reference proteome</keyword>
<gene>
    <name evidence="1" type="ORF">POCTA_138.1.T0230322</name>
</gene>
<proteinExistence type="predicted"/>
<dbReference type="Proteomes" id="UP000683925">
    <property type="component" value="Unassembled WGS sequence"/>
</dbReference>
<dbReference type="AlphaFoldDB" id="A0A8S1TAY1"/>
<sequence>MIAKANIMQFGANAKPCSDEDTMILPFVSVKQTSSPLKFSIDIIAQPLLYQFKLLHFQLQGIM</sequence>
<comment type="caution">
    <text evidence="1">The sequence shown here is derived from an EMBL/GenBank/DDBJ whole genome shotgun (WGS) entry which is preliminary data.</text>
</comment>
<name>A0A8S1TAY1_PAROT</name>
<evidence type="ECO:0000313" key="1">
    <source>
        <dbReference type="EMBL" id="CAD8150415.1"/>
    </source>
</evidence>
<accession>A0A8S1TAY1</accession>
<evidence type="ECO:0000313" key="2">
    <source>
        <dbReference type="Proteomes" id="UP000683925"/>
    </source>
</evidence>
<organism evidence="1 2">
    <name type="scientific">Paramecium octaurelia</name>
    <dbReference type="NCBI Taxonomy" id="43137"/>
    <lineage>
        <taxon>Eukaryota</taxon>
        <taxon>Sar</taxon>
        <taxon>Alveolata</taxon>
        <taxon>Ciliophora</taxon>
        <taxon>Intramacronucleata</taxon>
        <taxon>Oligohymenophorea</taxon>
        <taxon>Peniculida</taxon>
        <taxon>Parameciidae</taxon>
        <taxon>Paramecium</taxon>
    </lineage>
</organism>
<reference evidence="1" key="1">
    <citation type="submission" date="2021-01" db="EMBL/GenBank/DDBJ databases">
        <authorList>
            <consortium name="Genoscope - CEA"/>
            <person name="William W."/>
        </authorList>
    </citation>
    <scope>NUCLEOTIDE SEQUENCE</scope>
</reference>